<protein>
    <recommendedName>
        <fullName evidence="7">Kinesin light chain</fullName>
    </recommendedName>
</protein>
<evidence type="ECO:0000256" key="4">
    <source>
        <dbReference type="ARBA" id="ARBA00022803"/>
    </source>
</evidence>
<dbReference type="AlphaFoldDB" id="A0A9P9ILR0"/>
<evidence type="ECO:0000256" key="1">
    <source>
        <dbReference type="ARBA" id="ARBA00004496"/>
    </source>
</evidence>
<keyword evidence="6" id="KW-1185">Reference proteome</keyword>
<dbReference type="InterPro" id="IPR011990">
    <property type="entry name" value="TPR-like_helical_dom_sf"/>
</dbReference>
<evidence type="ECO:0000313" key="5">
    <source>
        <dbReference type="EMBL" id="KAH7125072.1"/>
    </source>
</evidence>
<sequence length="76" mass="8506">ETRKRVLGEEHPDTLTSMNNLAASWKDQGRTRDASALMRNCVVLRERVLGVDYPNAASSAAILAEWESEHPAVREE</sequence>
<evidence type="ECO:0008006" key="7">
    <source>
        <dbReference type="Google" id="ProtNLM"/>
    </source>
</evidence>
<keyword evidence="4" id="KW-0802">TPR repeat</keyword>
<feature type="non-terminal residue" evidence="5">
    <location>
        <position position="1"/>
    </location>
</feature>
<keyword evidence="2" id="KW-0963">Cytoplasm</keyword>
<comment type="subcellular location">
    <subcellularLocation>
        <location evidence="1">Cytoplasm</location>
    </subcellularLocation>
</comment>
<dbReference type="GO" id="GO:0005737">
    <property type="term" value="C:cytoplasm"/>
    <property type="evidence" value="ECO:0007669"/>
    <property type="project" value="UniProtKB-SubCell"/>
</dbReference>
<dbReference type="Pfam" id="PF13374">
    <property type="entry name" value="TPR_10"/>
    <property type="match status" value="1"/>
</dbReference>
<dbReference type="PANTHER" id="PTHR45783">
    <property type="entry name" value="KINESIN LIGHT CHAIN"/>
    <property type="match status" value="1"/>
</dbReference>
<gene>
    <name evidence="5" type="ORF">B0J13DRAFT_455109</name>
</gene>
<dbReference type="GO" id="GO:0005871">
    <property type="term" value="C:kinesin complex"/>
    <property type="evidence" value="ECO:0007669"/>
    <property type="project" value="InterPro"/>
</dbReference>
<evidence type="ECO:0000256" key="3">
    <source>
        <dbReference type="ARBA" id="ARBA00022737"/>
    </source>
</evidence>
<dbReference type="PANTHER" id="PTHR45783:SF3">
    <property type="entry name" value="KINESIN LIGHT CHAIN"/>
    <property type="match status" value="1"/>
</dbReference>
<organism evidence="5 6">
    <name type="scientific">Dactylonectria estremocensis</name>
    <dbReference type="NCBI Taxonomy" id="1079267"/>
    <lineage>
        <taxon>Eukaryota</taxon>
        <taxon>Fungi</taxon>
        <taxon>Dikarya</taxon>
        <taxon>Ascomycota</taxon>
        <taxon>Pezizomycotina</taxon>
        <taxon>Sordariomycetes</taxon>
        <taxon>Hypocreomycetidae</taxon>
        <taxon>Hypocreales</taxon>
        <taxon>Nectriaceae</taxon>
        <taxon>Dactylonectria</taxon>
    </lineage>
</organism>
<dbReference type="Proteomes" id="UP000717696">
    <property type="component" value="Unassembled WGS sequence"/>
</dbReference>
<evidence type="ECO:0000313" key="6">
    <source>
        <dbReference type="Proteomes" id="UP000717696"/>
    </source>
</evidence>
<name>A0A9P9ILR0_9HYPO</name>
<evidence type="ECO:0000256" key="2">
    <source>
        <dbReference type="ARBA" id="ARBA00022490"/>
    </source>
</evidence>
<proteinExistence type="predicted"/>
<keyword evidence="3" id="KW-0677">Repeat</keyword>
<accession>A0A9P9ILR0</accession>
<dbReference type="InterPro" id="IPR002151">
    <property type="entry name" value="Kinesin_light"/>
</dbReference>
<dbReference type="EMBL" id="JAGMUU010000024">
    <property type="protein sequence ID" value="KAH7125072.1"/>
    <property type="molecule type" value="Genomic_DNA"/>
</dbReference>
<dbReference type="Gene3D" id="1.25.40.10">
    <property type="entry name" value="Tetratricopeptide repeat domain"/>
    <property type="match status" value="1"/>
</dbReference>
<dbReference type="OrthoDB" id="5225894at2759"/>
<comment type="caution">
    <text evidence="5">The sequence shown here is derived from an EMBL/GenBank/DDBJ whole genome shotgun (WGS) entry which is preliminary data.</text>
</comment>
<dbReference type="GO" id="GO:0019894">
    <property type="term" value="F:kinesin binding"/>
    <property type="evidence" value="ECO:0007669"/>
    <property type="project" value="TreeGrafter"/>
</dbReference>
<dbReference type="GO" id="GO:0007018">
    <property type="term" value="P:microtubule-based movement"/>
    <property type="evidence" value="ECO:0007669"/>
    <property type="project" value="TreeGrafter"/>
</dbReference>
<reference evidence="5" key="1">
    <citation type="journal article" date="2021" name="Nat. Commun.">
        <title>Genetic determinants of endophytism in the Arabidopsis root mycobiome.</title>
        <authorList>
            <person name="Mesny F."/>
            <person name="Miyauchi S."/>
            <person name="Thiergart T."/>
            <person name="Pickel B."/>
            <person name="Atanasova L."/>
            <person name="Karlsson M."/>
            <person name="Huettel B."/>
            <person name="Barry K.W."/>
            <person name="Haridas S."/>
            <person name="Chen C."/>
            <person name="Bauer D."/>
            <person name="Andreopoulos W."/>
            <person name="Pangilinan J."/>
            <person name="LaButti K."/>
            <person name="Riley R."/>
            <person name="Lipzen A."/>
            <person name="Clum A."/>
            <person name="Drula E."/>
            <person name="Henrissat B."/>
            <person name="Kohler A."/>
            <person name="Grigoriev I.V."/>
            <person name="Martin F.M."/>
            <person name="Hacquard S."/>
        </authorList>
    </citation>
    <scope>NUCLEOTIDE SEQUENCE</scope>
    <source>
        <strain evidence="5">MPI-CAGE-AT-0021</strain>
    </source>
</reference>